<reference evidence="1 2" key="1">
    <citation type="submission" date="2019-03" db="EMBL/GenBank/DDBJ databases">
        <title>Genomic Encyclopedia of Type Strains, Phase III (KMG-III): the genomes of soil and plant-associated and newly described type strains.</title>
        <authorList>
            <person name="Whitman W."/>
        </authorList>
    </citation>
    <scope>NUCLEOTIDE SEQUENCE [LARGE SCALE GENOMIC DNA]</scope>
    <source>
        <strain evidence="1 2">CECT 8976</strain>
    </source>
</reference>
<dbReference type="EMBL" id="SNZP01000019">
    <property type="protein sequence ID" value="TDR71445.1"/>
    <property type="molecule type" value="Genomic_DNA"/>
</dbReference>
<accession>A0A4R7AW01</accession>
<gene>
    <name evidence="1" type="ORF">DFP86_11927</name>
</gene>
<name>A0A4R7AW01_9NEIS</name>
<dbReference type="InterPro" id="IPR016035">
    <property type="entry name" value="Acyl_Trfase/lysoPLipase"/>
</dbReference>
<organism evidence="1 2">
    <name type="scientific">Paludibacterium purpuratum</name>
    <dbReference type="NCBI Taxonomy" id="1144873"/>
    <lineage>
        <taxon>Bacteria</taxon>
        <taxon>Pseudomonadati</taxon>
        <taxon>Pseudomonadota</taxon>
        <taxon>Betaproteobacteria</taxon>
        <taxon>Neisseriales</taxon>
        <taxon>Chromobacteriaceae</taxon>
        <taxon>Paludibacterium</taxon>
    </lineage>
</organism>
<dbReference type="Proteomes" id="UP000295611">
    <property type="component" value="Unassembled WGS sequence"/>
</dbReference>
<keyword evidence="2" id="KW-1185">Reference proteome</keyword>
<evidence type="ECO:0000313" key="1">
    <source>
        <dbReference type="EMBL" id="TDR71445.1"/>
    </source>
</evidence>
<comment type="caution">
    <text evidence="1">The sequence shown here is derived from an EMBL/GenBank/DDBJ whole genome shotgun (WGS) entry which is preliminary data.</text>
</comment>
<protein>
    <submittedName>
        <fullName evidence="1">Patatin-like phospholipase</fullName>
    </submittedName>
</protein>
<dbReference type="RefSeq" id="WP_133683923.1">
    <property type="nucleotide sequence ID" value="NZ_SNZP01000019.1"/>
</dbReference>
<sequence length="361" mass="39960">MTIQNDEEVLTIRAGRQALAQLRREGLRADQVAIVPGAAGGPKAIGLLGLDQAIFPWLEATPRPREFIGASIGAWRITCALQADAPVRLARLAELYTCTTYPSRDIGDITRQTRDMLDELFSHEDLREALSHPHHRLNLLVAQSHGLLNREARAPLLAGLALAATLNALSRPLLRHVFTRVICHDERSSLPFLPVDGIPTRRQPLNDSNLQPLLMATASIPGVIEGIRLDSLPGSLLRDGGLTDYHLDLPFANAPGLTLFPHFTDRIVPGWFDKFLPWRDADPARQANTIVVAPSRRYLAKLPQGKLPDRGDFKRFIGQDATRQHLWRRAAAESQRLGEAFLSLCDSGRIAQVAQPLFEVQ</sequence>
<dbReference type="AlphaFoldDB" id="A0A4R7AW01"/>
<evidence type="ECO:0000313" key="2">
    <source>
        <dbReference type="Proteomes" id="UP000295611"/>
    </source>
</evidence>
<dbReference type="SUPFAM" id="SSF52151">
    <property type="entry name" value="FabD/lysophospholipase-like"/>
    <property type="match status" value="1"/>
</dbReference>
<proteinExistence type="predicted"/>
<dbReference type="OrthoDB" id="8586159at2"/>